<protein>
    <recommendedName>
        <fullName evidence="2">STIL N-terminal domain-containing protein</fullName>
    </recommendedName>
</protein>
<feature type="region of interest" description="Disordered" evidence="1">
    <location>
        <begin position="419"/>
        <end position="466"/>
    </location>
</feature>
<proteinExistence type="predicted"/>
<accession>A0AAU9J316</accession>
<dbReference type="GO" id="GO:0005815">
    <property type="term" value="C:microtubule organizing center"/>
    <property type="evidence" value="ECO:0007669"/>
    <property type="project" value="TreeGrafter"/>
</dbReference>
<evidence type="ECO:0000259" key="2">
    <source>
        <dbReference type="Pfam" id="PF15253"/>
    </source>
</evidence>
<dbReference type="GO" id="GO:0031023">
    <property type="term" value="P:microtubule organizing center organization"/>
    <property type="evidence" value="ECO:0007669"/>
    <property type="project" value="TreeGrafter"/>
</dbReference>
<keyword evidence="4" id="KW-1185">Reference proteome</keyword>
<feature type="region of interest" description="Disordered" evidence="1">
    <location>
        <begin position="499"/>
        <end position="548"/>
    </location>
</feature>
<dbReference type="Pfam" id="PF15253">
    <property type="entry name" value="STIL_N"/>
    <property type="match status" value="1"/>
</dbReference>
<dbReference type="GO" id="GO:0071539">
    <property type="term" value="P:protein localization to centrosome"/>
    <property type="evidence" value="ECO:0007669"/>
    <property type="project" value="TreeGrafter"/>
</dbReference>
<name>A0AAU9J316_9CILI</name>
<dbReference type="Proteomes" id="UP001162131">
    <property type="component" value="Unassembled WGS sequence"/>
</dbReference>
<reference evidence="3" key="1">
    <citation type="submission" date="2021-09" db="EMBL/GenBank/DDBJ databases">
        <authorList>
            <consortium name="AG Swart"/>
            <person name="Singh M."/>
            <person name="Singh A."/>
            <person name="Seah K."/>
            <person name="Emmerich C."/>
        </authorList>
    </citation>
    <scope>NUCLEOTIDE SEQUENCE</scope>
    <source>
        <strain evidence="3">ATCC30299</strain>
    </source>
</reference>
<feature type="compositionally biased region" description="Low complexity" evidence="1">
    <location>
        <begin position="513"/>
        <end position="525"/>
    </location>
</feature>
<dbReference type="AlphaFoldDB" id="A0AAU9J316"/>
<dbReference type="InterPro" id="IPR026123">
    <property type="entry name" value="STIL"/>
</dbReference>
<dbReference type="GO" id="GO:0007224">
    <property type="term" value="P:smoothened signaling pathway"/>
    <property type="evidence" value="ECO:0007669"/>
    <property type="project" value="TreeGrafter"/>
</dbReference>
<feature type="compositionally biased region" description="Polar residues" evidence="1">
    <location>
        <begin position="438"/>
        <end position="458"/>
    </location>
</feature>
<sequence>MDDFSNLAFNSAGPLILIHSISLYASKGTLWPRAPTGKKISLSVASMLPALKFTSEVLESLWIAGLQSPSKSALGGFLIGYKHSPAHFLNVNIKESHWRVRKTPRNSGDYAIRVFPKESEKGDMARRESEFMLQSTLFKLDSYAELEFLEPLDLCKTSVNFDVKGNQIVVNCQMLFPSLNIDFTPISPLKIVSTPLSVQLTQKNANQKFQTGYLTLDQKKRALPLLCSDPLAFKYPLVGVWATGSPGIQECPLTHPLIWASCVRFIESKLIQERISPSPDQNTFLFVYFSPKPHFYEASTKNKAAWCSQNISYELQKEGKIFQPLICRFLEARSSSPVLNSPKLRLNLKKQPSFLTRVNTLNSDRLGQKESTPGSVRSSLETCNGIAQSTERLIREQSEMLKRLEKQIQDLQNHVISSQLETPRKSARYGSSEHASTKMVSSATNTTLSTESKISSPPSGFLDSKKSASTNTSFIISHSERKLLPPRKTRATTLKMMNERESSEFIKSPVRASSTRYSYSSEPSTDISHVRSSLNTNSSFQKSENSDTTFPIPKIIYESSSDVSEDEDVAELEKKYMT</sequence>
<gene>
    <name evidence="3" type="ORF">BSTOLATCC_MIC31679</name>
</gene>
<dbReference type="PANTHER" id="PTHR15128">
    <property type="entry name" value="TAL1 SCL INTERRUPTING LOCUS"/>
    <property type="match status" value="1"/>
</dbReference>
<dbReference type="InterPro" id="IPR057731">
    <property type="entry name" value="STIL_N"/>
</dbReference>
<comment type="caution">
    <text evidence="3">The sequence shown here is derived from an EMBL/GenBank/DDBJ whole genome shotgun (WGS) entry which is preliminary data.</text>
</comment>
<dbReference type="GO" id="GO:0007052">
    <property type="term" value="P:mitotic spindle organization"/>
    <property type="evidence" value="ECO:0007669"/>
    <property type="project" value="TreeGrafter"/>
</dbReference>
<evidence type="ECO:0000313" key="4">
    <source>
        <dbReference type="Proteomes" id="UP001162131"/>
    </source>
</evidence>
<evidence type="ECO:0000313" key="3">
    <source>
        <dbReference type="EMBL" id="CAG9322553.1"/>
    </source>
</evidence>
<organism evidence="3 4">
    <name type="scientific">Blepharisma stoltei</name>
    <dbReference type="NCBI Taxonomy" id="1481888"/>
    <lineage>
        <taxon>Eukaryota</taxon>
        <taxon>Sar</taxon>
        <taxon>Alveolata</taxon>
        <taxon>Ciliophora</taxon>
        <taxon>Postciliodesmatophora</taxon>
        <taxon>Heterotrichea</taxon>
        <taxon>Heterotrichida</taxon>
        <taxon>Blepharismidae</taxon>
        <taxon>Blepharisma</taxon>
    </lineage>
</organism>
<dbReference type="EMBL" id="CAJZBQ010000032">
    <property type="protein sequence ID" value="CAG9322553.1"/>
    <property type="molecule type" value="Genomic_DNA"/>
</dbReference>
<feature type="compositionally biased region" description="Polar residues" evidence="1">
    <location>
        <begin position="526"/>
        <end position="548"/>
    </location>
</feature>
<feature type="domain" description="STIL N-terminal" evidence="2">
    <location>
        <begin position="175"/>
        <end position="305"/>
    </location>
</feature>
<dbReference type="PANTHER" id="PTHR15128:SF0">
    <property type="entry name" value="SCL-INTERRUPTING LOCUS PROTEIN"/>
    <property type="match status" value="1"/>
</dbReference>
<evidence type="ECO:0000256" key="1">
    <source>
        <dbReference type="SAM" id="MobiDB-lite"/>
    </source>
</evidence>